<protein>
    <submittedName>
        <fullName evidence="1">Uncharacterized protein</fullName>
    </submittedName>
</protein>
<evidence type="ECO:0000313" key="2">
    <source>
        <dbReference type="Proteomes" id="UP000054565"/>
    </source>
</evidence>
<dbReference type="Proteomes" id="UP000054565">
    <property type="component" value="Unassembled WGS sequence"/>
</dbReference>
<dbReference type="EMBL" id="DS028093">
    <property type="protein sequence ID" value="KMP00355.1"/>
    <property type="molecule type" value="Genomic_DNA"/>
</dbReference>
<accession>A0A0J6XY58</accession>
<organism evidence="1 2">
    <name type="scientific">Coccidioides immitis RMSCC 2394</name>
    <dbReference type="NCBI Taxonomy" id="404692"/>
    <lineage>
        <taxon>Eukaryota</taxon>
        <taxon>Fungi</taxon>
        <taxon>Dikarya</taxon>
        <taxon>Ascomycota</taxon>
        <taxon>Pezizomycotina</taxon>
        <taxon>Eurotiomycetes</taxon>
        <taxon>Eurotiomycetidae</taxon>
        <taxon>Onygenales</taxon>
        <taxon>Onygenaceae</taxon>
        <taxon>Coccidioides</taxon>
    </lineage>
</organism>
<dbReference type="AlphaFoldDB" id="A0A0J6XY58"/>
<proteinExistence type="predicted"/>
<gene>
    <name evidence="1" type="ORF">CIRG_00497</name>
</gene>
<sequence>MGHHFRSFVIESGGDVRKPGVSTEQRCLCLGLFSYVTTVTSLSSLKRRESSQDDISYQAISYCLSPKTLKCTLALHTDGVSKAARRITPWNQARLLKSRLGLP</sequence>
<reference evidence="2" key="1">
    <citation type="journal article" date="2010" name="Genome Res.">
        <title>Population genomic sequencing of Coccidioides fungi reveals recent hybridization and transposon control.</title>
        <authorList>
            <person name="Neafsey D.E."/>
            <person name="Barker B.M."/>
            <person name="Sharpton T.J."/>
            <person name="Stajich J.E."/>
            <person name="Park D.J."/>
            <person name="Whiston E."/>
            <person name="Hung C.-Y."/>
            <person name="McMahan C."/>
            <person name="White J."/>
            <person name="Sykes S."/>
            <person name="Heiman D."/>
            <person name="Young S."/>
            <person name="Zeng Q."/>
            <person name="Abouelleil A."/>
            <person name="Aftuck L."/>
            <person name="Bessette D."/>
            <person name="Brown A."/>
            <person name="FitzGerald M."/>
            <person name="Lui A."/>
            <person name="Macdonald J.P."/>
            <person name="Priest M."/>
            <person name="Orbach M.J."/>
            <person name="Galgiani J.N."/>
            <person name="Kirkland T.N."/>
            <person name="Cole G.T."/>
            <person name="Birren B.W."/>
            <person name="Henn M.R."/>
            <person name="Taylor J.W."/>
            <person name="Rounsley S.D."/>
        </authorList>
    </citation>
    <scope>NUCLEOTIDE SEQUENCE [LARGE SCALE GENOMIC DNA]</scope>
    <source>
        <strain evidence="2">RMSCC 2394</strain>
    </source>
</reference>
<evidence type="ECO:0000313" key="1">
    <source>
        <dbReference type="EMBL" id="KMP00355.1"/>
    </source>
</evidence>
<name>A0A0J6XY58_COCIT</name>